<sequence length="284" mass="31273">MLSSSMRRVGAPLYMRHLAASFSVATGSGRKVALSPSEFRSFKVSEVETLTHNTKRLRLGLPSKDHETGLDVASFLLAQANINGENLMRPYTPTNLSEEKGYLELVVKGYPTGKVSKHIVELNVGDSLQIKGPMPKFKYEANMYKKVGLVAGGSGLTPCLQVAKKICRDNSDKTEVVMIFANQTEEDIILRDEIDAMQRKYPQFKVHYVLSQPGPSWKGFTGHVTKDMLHKLLPRPSDDHLIGVCGPPGMMEAVSGGKAPDYTQGELKGILKALGFTSKQVFKF</sequence>
<dbReference type="Pfam" id="PF00175">
    <property type="entry name" value="NAD_binding_1"/>
    <property type="match status" value="1"/>
</dbReference>
<evidence type="ECO:0000313" key="12">
    <source>
        <dbReference type="EMBL" id="DAZ92631.1"/>
    </source>
</evidence>
<dbReference type="PRINTS" id="PR00406">
    <property type="entry name" value="CYTB5RDTASE"/>
</dbReference>
<reference evidence="12" key="2">
    <citation type="journal article" date="2023" name="Microbiol Resour">
        <title>Decontamination and Annotation of the Draft Genome Sequence of the Oomycete Lagenidium giganteum ARSEF 373.</title>
        <authorList>
            <person name="Morgan W.R."/>
            <person name="Tartar A."/>
        </authorList>
    </citation>
    <scope>NUCLEOTIDE SEQUENCE</scope>
    <source>
        <strain evidence="12">ARSEF 373</strain>
    </source>
</reference>
<comment type="cofactor">
    <cofactor evidence="1 10">
        <name>FAD</name>
        <dbReference type="ChEBI" id="CHEBI:57692"/>
    </cofactor>
</comment>
<dbReference type="GO" id="GO:0090524">
    <property type="term" value="F:cytochrome-b5 reductase activity, acting on NADH"/>
    <property type="evidence" value="ECO:0007669"/>
    <property type="project" value="UniProtKB-EC"/>
</dbReference>
<dbReference type="PROSITE" id="PS51384">
    <property type="entry name" value="FAD_FR"/>
    <property type="match status" value="1"/>
</dbReference>
<gene>
    <name evidence="12" type="ORF">N0F65_007691</name>
</gene>
<dbReference type="Proteomes" id="UP001146120">
    <property type="component" value="Unassembled WGS sequence"/>
</dbReference>
<dbReference type="InterPro" id="IPR008333">
    <property type="entry name" value="Cbr1-like_FAD-bd_dom"/>
</dbReference>
<evidence type="ECO:0000256" key="10">
    <source>
        <dbReference type="PIRSR" id="PIRSR601834-1"/>
    </source>
</evidence>
<dbReference type="Pfam" id="PF00970">
    <property type="entry name" value="FAD_binding_6"/>
    <property type="match status" value="1"/>
</dbReference>
<evidence type="ECO:0000256" key="7">
    <source>
        <dbReference type="ARBA" id="ARBA00023002"/>
    </source>
</evidence>
<feature type="binding site" evidence="10">
    <location>
        <position position="91"/>
    </location>
    <ligand>
        <name>FAD</name>
        <dbReference type="ChEBI" id="CHEBI:57692"/>
    </ligand>
</feature>
<evidence type="ECO:0000313" key="13">
    <source>
        <dbReference type="Proteomes" id="UP001146120"/>
    </source>
</evidence>
<comment type="similarity">
    <text evidence="3">Belongs to the flavoprotein pyridine nucleotide cytochrome reductase family.</text>
</comment>
<evidence type="ECO:0000256" key="5">
    <source>
        <dbReference type="ARBA" id="ARBA00022630"/>
    </source>
</evidence>
<keyword evidence="9" id="KW-0496">Mitochondrion</keyword>
<feature type="binding site" evidence="10">
    <location>
        <position position="89"/>
    </location>
    <ligand>
        <name>FAD</name>
        <dbReference type="ChEBI" id="CHEBI:57692"/>
    </ligand>
</feature>
<feature type="binding site" evidence="10">
    <location>
        <position position="157"/>
    </location>
    <ligand>
        <name>FAD</name>
        <dbReference type="ChEBI" id="CHEBI:57692"/>
    </ligand>
</feature>
<dbReference type="PANTHER" id="PTHR19370">
    <property type="entry name" value="NADH-CYTOCHROME B5 REDUCTASE"/>
    <property type="match status" value="1"/>
</dbReference>
<dbReference type="FunFam" id="2.40.30.10:FF:000032">
    <property type="entry name" value="NADH-cytochrome b5 reductase"/>
    <property type="match status" value="1"/>
</dbReference>
<evidence type="ECO:0000256" key="2">
    <source>
        <dbReference type="ARBA" id="ARBA00004173"/>
    </source>
</evidence>
<dbReference type="CDD" id="cd06183">
    <property type="entry name" value="cyt_b5_reduct_like"/>
    <property type="match status" value="1"/>
</dbReference>
<proteinExistence type="inferred from homology"/>
<feature type="binding site" evidence="10">
    <location>
        <position position="90"/>
    </location>
    <ligand>
        <name>FAD</name>
        <dbReference type="ChEBI" id="CHEBI:57692"/>
    </ligand>
</feature>
<dbReference type="Gene3D" id="2.40.30.10">
    <property type="entry name" value="Translation factors"/>
    <property type="match status" value="1"/>
</dbReference>
<dbReference type="GO" id="GO:0005739">
    <property type="term" value="C:mitochondrion"/>
    <property type="evidence" value="ECO:0007669"/>
    <property type="project" value="UniProtKB-SubCell"/>
</dbReference>
<reference evidence="12" key="1">
    <citation type="submission" date="2022-11" db="EMBL/GenBank/DDBJ databases">
        <authorList>
            <person name="Morgan W.R."/>
            <person name="Tartar A."/>
        </authorList>
    </citation>
    <scope>NUCLEOTIDE SEQUENCE</scope>
    <source>
        <strain evidence="12">ARSEF 373</strain>
    </source>
</reference>
<dbReference type="InterPro" id="IPR001433">
    <property type="entry name" value="OxRdtase_FAD/NAD-bd"/>
</dbReference>
<dbReference type="SUPFAM" id="SSF52343">
    <property type="entry name" value="Ferredoxin reductase-like, C-terminal NADP-linked domain"/>
    <property type="match status" value="1"/>
</dbReference>
<feature type="binding site" evidence="10">
    <location>
        <position position="115"/>
    </location>
    <ligand>
        <name>FAD</name>
        <dbReference type="ChEBI" id="CHEBI:57692"/>
    </ligand>
</feature>
<keyword evidence="7" id="KW-0560">Oxidoreductase</keyword>
<keyword evidence="6 10" id="KW-0274">FAD</keyword>
<dbReference type="InterPro" id="IPR017927">
    <property type="entry name" value="FAD-bd_FR_type"/>
</dbReference>
<comment type="caution">
    <text evidence="12">The sequence shown here is derived from an EMBL/GenBank/DDBJ whole genome shotgun (WGS) entry which is preliminary data.</text>
</comment>
<dbReference type="FunFam" id="3.40.50.80:FF:000009">
    <property type="entry name" value="NADH-cytochrome b5 reductase"/>
    <property type="match status" value="1"/>
</dbReference>
<evidence type="ECO:0000256" key="6">
    <source>
        <dbReference type="ARBA" id="ARBA00022827"/>
    </source>
</evidence>
<keyword evidence="13" id="KW-1185">Reference proteome</keyword>
<evidence type="ECO:0000256" key="4">
    <source>
        <dbReference type="ARBA" id="ARBA00012011"/>
    </source>
</evidence>
<feature type="binding site" evidence="10">
    <location>
        <position position="108"/>
    </location>
    <ligand>
        <name>FAD</name>
        <dbReference type="ChEBI" id="CHEBI:57692"/>
    </ligand>
</feature>
<dbReference type="AlphaFoldDB" id="A0AAV2YFZ6"/>
<keyword evidence="5 10" id="KW-0285">Flavoprotein</keyword>
<evidence type="ECO:0000256" key="3">
    <source>
        <dbReference type="ARBA" id="ARBA00006105"/>
    </source>
</evidence>
<protein>
    <recommendedName>
        <fullName evidence="4">cytochrome-b5 reductase</fullName>
        <ecNumber evidence="4">1.6.2.2</ecNumber>
    </recommendedName>
</protein>
<dbReference type="EC" id="1.6.2.2" evidence="4"/>
<feature type="binding site" evidence="10">
    <location>
        <position position="114"/>
    </location>
    <ligand>
        <name>FAD</name>
        <dbReference type="ChEBI" id="CHEBI:57692"/>
    </ligand>
</feature>
<dbReference type="EMBL" id="DAKRPA010000413">
    <property type="protein sequence ID" value="DAZ92631.1"/>
    <property type="molecule type" value="Genomic_DNA"/>
</dbReference>
<evidence type="ECO:0000256" key="9">
    <source>
        <dbReference type="ARBA" id="ARBA00023128"/>
    </source>
</evidence>
<dbReference type="InterPro" id="IPR039261">
    <property type="entry name" value="FNR_nucleotide-bd"/>
</dbReference>
<name>A0AAV2YFZ6_9STRA</name>
<dbReference type="SUPFAM" id="SSF63380">
    <property type="entry name" value="Riboflavin synthase domain-like"/>
    <property type="match status" value="1"/>
</dbReference>
<dbReference type="InterPro" id="IPR001834">
    <property type="entry name" value="CBR-like"/>
</dbReference>
<evidence type="ECO:0000256" key="8">
    <source>
        <dbReference type="ARBA" id="ARBA00023027"/>
    </source>
</evidence>
<comment type="subcellular location">
    <subcellularLocation>
        <location evidence="2">Mitochondrion</location>
    </subcellularLocation>
</comment>
<evidence type="ECO:0000259" key="11">
    <source>
        <dbReference type="PROSITE" id="PS51384"/>
    </source>
</evidence>
<feature type="binding site" evidence="10">
    <location>
        <position position="116"/>
    </location>
    <ligand>
        <name>FAD</name>
        <dbReference type="ChEBI" id="CHEBI:57692"/>
    </ligand>
</feature>
<dbReference type="InterPro" id="IPR017938">
    <property type="entry name" value="Riboflavin_synthase-like_b-brl"/>
</dbReference>
<feature type="binding site" evidence="10">
    <location>
        <position position="106"/>
    </location>
    <ligand>
        <name>FAD</name>
        <dbReference type="ChEBI" id="CHEBI:57692"/>
    </ligand>
</feature>
<organism evidence="12 13">
    <name type="scientific">Lagenidium giganteum</name>
    <dbReference type="NCBI Taxonomy" id="4803"/>
    <lineage>
        <taxon>Eukaryota</taxon>
        <taxon>Sar</taxon>
        <taxon>Stramenopiles</taxon>
        <taxon>Oomycota</taxon>
        <taxon>Peronosporomycetes</taxon>
        <taxon>Pythiales</taxon>
        <taxon>Pythiaceae</taxon>
    </lineage>
</organism>
<keyword evidence="8" id="KW-0520">NAD</keyword>
<dbReference type="PANTHER" id="PTHR19370:SF171">
    <property type="entry name" value="NADH-CYTOCHROME B5 REDUCTASE 2"/>
    <property type="match status" value="1"/>
</dbReference>
<feature type="domain" description="FAD-binding FR-type" evidence="11">
    <location>
        <begin position="37"/>
        <end position="140"/>
    </location>
</feature>
<evidence type="ECO:0000256" key="1">
    <source>
        <dbReference type="ARBA" id="ARBA00001974"/>
    </source>
</evidence>
<accession>A0AAV2YFZ6</accession>
<dbReference type="Gene3D" id="3.40.50.80">
    <property type="entry name" value="Nucleotide-binding domain of ferredoxin-NADP reductase (FNR) module"/>
    <property type="match status" value="1"/>
</dbReference>